<gene>
    <name evidence="3" type="ORF">AMJ39_05260</name>
</gene>
<dbReference type="InterPro" id="IPR012334">
    <property type="entry name" value="Pectin_lyas_fold"/>
</dbReference>
<feature type="domain" description="Right handed beta helix" evidence="2">
    <location>
        <begin position="156"/>
        <end position="276"/>
    </location>
</feature>
<protein>
    <recommendedName>
        <fullName evidence="2">Right handed beta helix domain-containing protein</fullName>
    </recommendedName>
</protein>
<evidence type="ECO:0000313" key="4">
    <source>
        <dbReference type="Proteomes" id="UP000052008"/>
    </source>
</evidence>
<dbReference type="STRING" id="1703770.AMJ39_05260"/>
<dbReference type="Proteomes" id="UP000052008">
    <property type="component" value="Unassembled WGS sequence"/>
</dbReference>
<reference evidence="3 4" key="1">
    <citation type="journal article" date="2015" name="Microbiome">
        <title>Genomic resolution of linkages in carbon, nitrogen, and sulfur cycling among widespread estuary sediment bacteria.</title>
        <authorList>
            <person name="Baker B.J."/>
            <person name="Lazar C.S."/>
            <person name="Teske A.P."/>
            <person name="Dick G.J."/>
        </authorList>
    </citation>
    <scope>NUCLEOTIDE SEQUENCE [LARGE SCALE GENOMIC DNA]</scope>
    <source>
        <strain evidence="3">DG_24</strain>
    </source>
</reference>
<keyword evidence="1" id="KW-0732">Signal</keyword>
<evidence type="ECO:0000313" key="3">
    <source>
        <dbReference type="EMBL" id="KPJ53276.1"/>
    </source>
</evidence>
<evidence type="ECO:0000259" key="2">
    <source>
        <dbReference type="Pfam" id="PF13229"/>
    </source>
</evidence>
<dbReference type="Gene3D" id="2.160.20.10">
    <property type="entry name" value="Single-stranded right-handed beta-helix, Pectin lyase-like"/>
    <property type="match status" value="1"/>
</dbReference>
<dbReference type="InterPro" id="IPR039448">
    <property type="entry name" value="Beta_helix"/>
</dbReference>
<comment type="caution">
    <text evidence="3">The sequence shown here is derived from an EMBL/GenBank/DDBJ whole genome shotgun (WGS) entry which is preliminary data.</text>
</comment>
<dbReference type="EMBL" id="LIZS01000024">
    <property type="protein sequence ID" value="KPJ53276.1"/>
    <property type="molecule type" value="Genomic_DNA"/>
</dbReference>
<dbReference type="Pfam" id="PF13229">
    <property type="entry name" value="Beta_helix"/>
    <property type="match status" value="1"/>
</dbReference>
<feature type="chain" id="PRO_5006639638" description="Right handed beta helix domain-containing protein" evidence="1">
    <location>
        <begin position="23"/>
        <end position="490"/>
    </location>
</feature>
<organism evidence="3 4">
    <name type="scientific">candidate division TA06 bacterium DG_24</name>
    <dbReference type="NCBI Taxonomy" id="1703770"/>
    <lineage>
        <taxon>Bacteria</taxon>
        <taxon>Bacteria division TA06</taxon>
    </lineage>
</organism>
<evidence type="ECO:0000256" key="1">
    <source>
        <dbReference type="SAM" id="SignalP"/>
    </source>
</evidence>
<name>A0A0S7WUG9_UNCT6</name>
<dbReference type="SUPFAM" id="SSF51126">
    <property type="entry name" value="Pectin lyase-like"/>
    <property type="match status" value="1"/>
</dbReference>
<accession>A0A0S7WUG9</accession>
<dbReference type="AlphaFoldDB" id="A0A0S7WUG9"/>
<dbReference type="InterPro" id="IPR011050">
    <property type="entry name" value="Pectin_lyase_fold/virulence"/>
</dbReference>
<proteinExistence type="predicted"/>
<feature type="signal peptide" evidence="1">
    <location>
        <begin position="1"/>
        <end position="22"/>
    </location>
</feature>
<sequence length="490" mass="52178">MRRLVVMLCAVQMLVLQENALAAVLRVPSEYPTIQAGIYSAVDGDTVLVADGTYTGEGNRDVDFNGKAILVTSENGPEAVIIDCQASQLDPHRGFHFHSAEGSSSVLRGFTITNGYAYRPPPEDFGGGAVFCDHAAPTIERNRMVENAAVGEEGLGGGIYCRGSVSPSIKHNTIAQNTANRGGAIFCRLDCSATIEGNVIVANAVDVYGGGIYCSSSSPTIVDNLIANNTAEYGGGLFCFMSSPEIVGNTITRNTVIEDGGGAFFTASSTPTIANCILWADVPSEIALGIYSDVTVTYSDVQGGWPGEGNIDANPLFVSGPLWDWYLSQTVAGQPEESPCVDTGNPESVIPRGTTRTDGVWDVWRTDMGFHYASFLAVQVIPDTTHIPPGQDLRFAVDLINFTDSTLIFEAWADGYLLSGNPYAGNPVIGPVEFVVGSNYGVYGVRQRVHIPEVAPYGSPYRLCVRTGAHPGSIWAEGCFEFAIVPPPFE</sequence>